<name>A0A7N8Y1K5_9TELE</name>
<dbReference type="Ensembl" id="ENSMAMT00000067797.1">
    <property type="protein sequence ID" value="ENSMAMP00000058924.1"/>
    <property type="gene ID" value="ENSMAMG00000025962.1"/>
</dbReference>
<dbReference type="Proteomes" id="UP000261640">
    <property type="component" value="Unplaced"/>
</dbReference>
<dbReference type="InParanoid" id="A0A7N8Y1K5"/>
<reference evidence="2" key="1">
    <citation type="submission" date="2025-08" db="UniProtKB">
        <authorList>
            <consortium name="Ensembl"/>
        </authorList>
    </citation>
    <scope>IDENTIFICATION</scope>
</reference>
<reference evidence="2" key="2">
    <citation type="submission" date="2025-09" db="UniProtKB">
        <authorList>
            <consortium name="Ensembl"/>
        </authorList>
    </citation>
    <scope>IDENTIFICATION</scope>
</reference>
<keyword evidence="3" id="KW-1185">Reference proteome</keyword>
<sequence length="81" mass="9114">MGEEGCYIRDLGTWVAACNNSAAVYVTDSTISKQQNISVLHIPHRFFVSVSLTSPMAPVFKIITFLCLFLSHSRHFLLIRI</sequence>
<evidence type="ECO:0000313" key="3">
    <source>
        <dbReference type="Proteomes" id="UP000261640"/>
    </source>
</evidence>
<protein>
    <submittedName>
        <fullName evidence="2">Uncharacterized protein</fullName>
    </submittedName>
</protein>
<keyword evidence="1" id="KW-0472">Membrane</keyword>
<evidence type="ECO:0000313" key="2">
    <source>
        <dbReference type="Ensembl" id="ENSMAMP00000058924.1"/>
    </source>
</evidence>
<feature type="transmembrane region" description="Helical" evidence="1">
    <location>
        <begin position="46"/>
        <end position="70"/>
    </location>
</feature>
<dbReference type="AlphaFoldDB" id="A0A7N8Y1K5"/>
<evidence type="ECO:0000256" key="1">
    <source>
        <dbReference type="SAM" id="Phobius"/>
    </source>
</evidence>
<proteinExistence type="predicted"/>
<accession>A0A7N8Y1K5</accession>
<keyword evidence="1" id="KW-1133">Transmembrane helix</keyword>
<organism evidence="2 3">
    <name type="scientific">Mastacembelus armatus</name>
    <name type="common">zig-zag eel</name>
    <dbReference type="NCBI Taxonomy" id="205130"/>
    <lineage>
        <taxon>Eukaryota</taxon>
        <taxon>Metazoa</taxon>
        <taxon>Chordata</taxon>
        <taxon>Craniata</taxon>
        <taxon>Vertebrata</taxon>
        <taxon>Euteleostomi</taxon>
        <taxon>Actinopterygii</taxon>
        <taxon>Neopterygii</taxon>
        <taxon>Teleostei</taxon>
        <taxon>Neoteleostei</taxon>
        <taxon>Acanthomorphata</taxon>
        <taxon>Anabantaria</taxon>
        <taxon>Synbranchiformes</taxon>
        <taxon>Mastacembelidae</taxon>
        <taxon>Mastacembelus</taxon>
    </lineage>
</organism>
<keyword evidence="1" id="KW-0812">Transmembrane</keyword>